<feature type="compositionally biased region" description="Polar residues" evidence="4">
    <location>
        <begin position="631"/>
        <end position="653"/>
    </location>
</feature>
<name>A0A507D719_9FUNG</name>
<dbReference type="PRINTS" id="PR01415">
    <property type="entry name" value="ANKYRIN"/>
</dbReference>
<feature type="region of interest" description="Disordered" evidence="4">
    <location>
        <begin position="1094"/>
        <end position="1120"/>
    </location>
</feature>
<feature type="compositionally biased region" description="Polar residues" evidence="4">
    <location>
        <begin position="839"/>
        <end position="856"/>
    </location>
</feature>
<evidence type="ECO:0000313" key="6">
    <source>
        <dbReference type="Proteomes" id="UP000320475"/>
    </source>
</evidence>
<feature type="repeat" description="ANK" evidence="3">
    <location>
        <begin position="307"/>
        <end position="339"/>
    </location>
</feature>
<dbReference type="PANTHER" id="PTHR24126:SF68">
    <property type="entry name" value="ANKYRIN REPEAT AND SOCS BOX CONTAINING 18"/>
    <property type="match status" value="1"/>
</dbReference>
<reference evidence="5 6" key="1">
    <citation type="journal article" date="2019" name="Sci. Rep.">
        <title>Comparative genomics of chytrid fungi reveal insights into the obligate biotrophic and pathogenic lifestyle of Synchytrium endobioticum.</title>
        <authorList>
            <person name="van de Vossenberg B.T.L.H."/>
            <person name="Warris S."/>
            <person name="Nguyen H.D.T."/>
            <person name="van Gent-Pelzer M.P.E."/>
            <person name="Joly D.L."/>
            <person name="van de Geest H.C."/>
            <person name="Bonants P.J.M."/>
            <person name="Smith D.S."/>
            <person name="Levesque C.A."/>
            <person name="van der Lee T.A.J."/>
        </authorList>
    </citation>
    <scope>NUCLEOTIDE SEQUENCE [LARGE SCALE GENOMIC DNA]</scope>
    <source>
        <strain evidence="5 6">LEV6574</strain>
    </source>
</reference>
<feature type="compositionally biased region" description="Basic and acidic residues" evidence="4">
    <location>
        <begin position="137"/>
        <end position="147"/>
    </location>
</feature>
<dbReference type="PROSITE" id="PS50088">
    <property type="entry name" value="ANK_REPEAT"/>
    <property type="match status" value="6"/>
</dbReference>
<evidence type="ECO:0000256" key="2">
    <source>
        <dbReference type="ARBA" id="ARBA00023043"/>
    </source>
</evidence>
<feature type="compositionally biased region" description="Low complexity" evidence="4">
    <location>
        <begin position="768"/>
        <end position="802"/>
    </location>
</feature>
<dbReference type="InterPro" id="IPR002110">
    <property type="entry name" value="Ankyrin_rpt"/>
</dbReference>
<feature type="region of interest" description="Disordered" evidence="4">
    <location>
        <begin position="696"/>
        <end position="1019"/>
    </location>
</feature>
<dbReference type="PANTHER" id="PTHR24126">
    <property type="entry name" value="ANKYRIN REPEAT, PH AND SEC7 DOMAIN CONTAINING PROTEIN SECG-RELATED"/>
    <property type="match status" value="1"/>
</dbReference>
<feature type="region of interest" description="Disordered" evidence="4">
    <location>
        <begin position="594"/>
        <end position="653"/>
    </location>
</feature>
<keyword evidence="1" id="KW-0677">Repeat</keyword>
<organism evidence="5 6">
    <name type="scientific">Synchytrium endobioticum</name>
    <dbReference type="NCBI Taxonomy" id="286115"/>
    <lineage>
        <taxon>Eukaryota</taxon>
        <taxon>Fungi</taxon>
        <taxon>Fungi incertae sedis</taxon>
        <taxon>Chytridiomycota</taxon>
        <taxon>Chytridiomycota incertae sedis</taxon>
        <taxon>Chytridiomycetes</taxon>
        <taxon>Synchytriales</taxon>
        <taxon>Synchytriaceae</taxon>
        <taxon>Synchytrium</taxon>
    </lineage>
</organism>
<feature type="compositionally biased region" description="Basic residues" evidence="4">
    <location>
        <begin position="747"/>
        <end position="764"/>
    </location>
</feature>
<feature type="repeat" description="ANK" evidence="3">
    <location>
        <begin position="506"/>
        <end position="538"/>
    </location>
</feature>
<feature type="compositionally biased region" description="Basic and acidic residues" evidence="4">
    <location>
        <begin position="857"/>
        <end position="889"/>
    </location>
</feature>
<feature type="repeat" description="ANK" evidence="3">
    <location>
        <begin position="440"/>
        <end position="472"/>
    </location>
</feature>
<feature type="compositionally biased region" description="Basic and acidic residues" evidence="4">
    <location>
        <begin position="945"/>
        <end position="958"/>
    </location>
</feature>
<accession>A0A507D719</accession>
<dbReference type="Pfam" id="PF12796">
    <property type="entry name" value="Ank_2"/>
    <property type="match status" value="2"/>
</dbReference>
<evidence type="ECO:0000313" key="5">
    <source>
        <dbReference type="EMBL" id="TPX46620.1"/>
    </source>
</evidence>
<feature type="region of interest" description="Disordered" evidence="4">
    <location>
        <begin position="1"/>
        <end position="289"/>
    </location>
</feature>
<feature type="compositionally biased region" description="Basic and acidic residues" evidence="4">
    <location>
        <begin position="727"/>
        <end position="746"/>
    </location>
</feature>
<feature type="compositionally biased region" description="Polar residues" evidence="4">
    <location>
        <begin position="71"/>
        <end position="81"/>
    </location>
</feature>
<gene>
    <name evidence="5" type="ORF">SeLEV6574_g03126</name>
</gene>
<evidence type="ECO:0000256" key="3">
    <source>
        <dbReference type="PROSITE-ProRule" id="PRU00023"/>
    </source>
</evidence>
<feature type="compositionally biased region" description="Low complexity" evidence="4">
    <location>
        <begin position="160"/>
        <end position="173"/>
    </location>
</feature>
<dbReference type="OrthoDB" id="366390at2759"/>
<feature type="compositionally biased region" description="Basic and acidic residues" evidence="4">
    <location>
        <begin position="16"/>
        <end position="32"/>
    </location>
</feature>
<dbReference type="Gene3D" id="1.25.40.20">
    <property type="entry name" value="Ankyrin repeat-containing domain"/>
    <property type="match status" value="2"/>
</dbReference>
<feature type="repeat" description="ANK" evidence="3">
    <location>
        <begin position="473"/>
        <end position="505"/>
    </location>
</feature>
<dbReference type="SMART" id="SM00248">
    <property type="entry name" value="ANK"/>
    <property type="match status" value="6"/>
</dbReference>
<feature type="region of interest" description="Disordered" evidence="4">
    <location>
        <begin position="1308"/>
        <end position="1340"/>
    </location>
</feature>
<feature type="compositionally biased region" description="Low complexity" evidence="4">
    <location>
        <begin position="234"/>
        <end position="252"/>
    </location>
</feature>
<feature type="region of interest" description="Disordered" evidence="4">
    <location>
        <begin position="534"/>
        <end position="553"/>
    </location>
</feature>
<protein>
    <submittedName>
        <fullName evidence="5">Uncharacterized protein</fullName>
    </submittedName>
</protein>
<dbReference type="VEuPathDB" id="FungiDB:SeMB42_g02954"/>
<feature type="repeat" description="ANK" evidence="3">
    <location>
        <begin position="340"/>
        <end position="372"/>
    </location>
</feature>
<dbReference type="SUPFAM" id="SSF48403">
    <property type="entry name" value="Ankyrin repeat"/>
    <property type="match status" value="1"/>
</dbReference>
<keyword evidence="2 3" id="KW-0040">ANK repeat</keyword>
<sequence length="1340" mass="143672">MDDQVPPVIMTPDPEDPSHQQHELQELHHQATDEDGDVNMDARVDRNRTGTGTESHSPIVEEDPTIPGARNESSSSATTSQPKRRGRPPKSITRTDSNPNDDDRNHTNMTNNTDDEGPSSSSVKRKSSVSAGSGKNRAKEDFYRAQIEKLQQYEAMKQQSSSSPPKTSDVTSSPPRPITTDGALAVENGAAKISTKASIPPSPNYSALTSPTRDHSNIIAGKVNDGVPPTPLRSNSTMPPAPSASSSSKNNAIGGLKPSSTTKTQAVSPPPSSRTPSEQASHRDPKAGIRIGSRVITYATINSIDRAGRTPIFTPAAKGDLEACTALINAGADVNAKDNAGWSPLHEACLKGHDKVVSLLIRYGADPNAPGGDGDTPLHDAVENGHSSVVNILLAHGASLTTANSKGALPRDLVDDDDQIATVLDSWEEWLPRIADKDQFGRSILHKAAEAGDMTLFKNCLKYGCDVAATDYAGNAPIHDAVSEGRKEITSELLRYGASPNSSTRLGDTPLHVAVRVAHPEIVELLLKYGASPTTANGAGKTPRDLVDSQSADESQWQAMQNVKQLLCRDAELWKPYIKPQFRSQIVVEHQAVRSGSSGQSMDVDPTCIGGVGKDRTEQKVSTHRRHSRRPSITSESSGSIAQSNANGSSVSGYNQNNYFAWGGLDRREGPFESTREERKFQQLLQQIARMNGENGAEAKAVSNHSLIPSKHRRKSSLVGDDAASSPDEKGRSEGAGRATDRERVEKKKVKTKKRVEKSRKSRKRIESSASHCSSSASSGSGSDSASHFDSSESGGDSSSSGGEERGRRSCSPKDSKRDKSPKKKQQQQQQVLSKPAKHSTSYNDKNTGKVASSKSSEPKHVKVVESFKSELKSKGERSSEFKPERTITAEKPCTLSKGFKRRERSQSPESGDKGKKTKAVPAADKVSKKAKRGRSASPGPSRATVDKRRKIDDDGNARKASPAQSHESITTDIDMKELFGEDEDEVSTVHNKKTANSSVISKSTIKPSRPTPPPIGIPSAHMSSTSVIAEAPSAVNPVAEVETPVLKKKPKNKPWLGIGFSGYQKADRPPAAPRAASVASKPLVASLGNGVHAPVSSGTSTSSAITTTPVSTGSTTSASKNNINSVVTREESQTSRAPLNCPEAFFRRPTSSEVDATAVEEYERNLCLPFYSITLPDTPNVRYMVDFQVGLFLGLRSGREVTNKYMSLSKRVATSAEKSQLEVSPVGEAILTCKLLQGGNSKWLKTVDTKTGGRGLKLDNVDVQLLKEEEVASVLIEANALPGSEKHKWGAWVSSLDLKSFTEGMPHAVTPRVSHPGHSSRPKLDKSCQDKGGPLVTPI</sequence>
<feature type="compositionally biased region" description="Basic and acidic residues" evidence="4">
    <location>
        <begin position="905"/>
        <end position="915"/>
    </location>
</feature>
<feature type="repeat" description="ANK" evidence="3">
    <location>
        <begin position="373"/>
        <end position="405"/>
    </location>
</feature>
<feature type="compositionally biased region" description="Basic and acidic residues" evidence="4">
    <location>
        <begin position="803"/>
        <end position="819"/>
    </location>
</feature>
<dbReference type="PROSITE" id="PS50297">
    <property type="entry name" value="ANK_REP_REGION"/>
    <property type="match status" value="5"/>
</dbReference>
<evidence type="ECO:0000256" key="1">
    <source>
        <dbReference type="ARBA" id="ARBA00022737"/>
    </source>
</evidence>
<dbReference type="InterPro" id="IPR036770">
    <property type="entry name" value="Ankyrin_rpt-contain_sf"/>
</dbReference>
<evidence type="ECO:0000256" key="4">
    <source>
        <dbReference type="SAM" id="MobiDB-lite"/>
    </source>
</evidence>
<dbReference type="Proteomes" id="UP000320475">
    <property type="component" value="Unassembled WGS sequence"/>
</dbReference>
<comment type="caution">
    <text evidence="5">The sequence shown here is derived from an EMBL/GenBank/DDBJ whole genome shotgun (WGS) entry which is preliminary data.</text>
</comment>
<dbReference type="EMBL" id="QEAM01000099">
    <property type="protein sequence ID" value="TPX46620.1"/>
    <property type="molecule type" value="Genomic_DNA"/>
</dbReference>
<feature type="compositionally biased region" description="Polar residues" evidence="4">
    <location>
        <begin position="258"/>
        <end position="267"/>
    </location>
</feature>
<feature type="compositionally biased region" description="Polar residues" evidence="4">
    <location>
        <begin position="963"/>
        <end position="972"/>
    </location>
</feature>
<proteinExistence type="predicted"/>
<feature type="compositionally biased region" description="Low complexity" evidence="4">
    <location>
        <begin position="1097"/>
        <end position="1120"/>
    </location>
</feature>